<dbReference type="EMBL" id="QRZV01000001">
    <property type="protein sequence ID" value="RGW10832.1"/>
    <property type="molecule type" value="Genomic_DNA"/>
</dbReference>
<name>A0A395XHM3_9BIFI</name>
<dbReference type="Pfam" id="PF12686">
    <property type="entry name" value="DUF3800"/>
    <property type="match status" value="1"/>
</dbReference>
<dbReference type="RefSeq" id="WP_118238555.1">
    <property type="nucleotide sequence ID" value="NZ_QRZV01000001.1"/>
</dbReference>
<protein>
    <submittedName>
        <fullName evidence="1">DUF3800 domain-containing protein</fullName>
    </submittedName>
</protein>
<organism evidence="1 2">
    <name type="scientific">Bifidobacterium pseudolongum</name>
    <dbReference type="NCBI Taxonomy" id="1694"/>
    <lineage>
        <taxon>Bacteria</taxon>
        <taxon>Bacillati</taxon>
        <taxon>Actinomycetota</taxon>
        <taxon>Actinomycetes</taxon>
        <taxon>Bifidobacteriales</taxon>
        <taxon>Bifidobacteriaceae</taxon>
        <taxon>Bifidobacterium</taxon>
    </lineage>
</organism>
<proteinExistence type="predicted"/>
<evidence type="ECO:0000313" key="1">
    <source>
        <dbReference type="EMBL" id="RGW10832.1"/>
    </source>
</evidence>
<accession>A0A395XHM3</accession>
<gene>
    <name evidence="1" type="ORF">DWV92_00220</name>
</gene>
<dbReference type="AlphaFoldDB" id="A0A395XHM3"/>
<evidence type="ECO:0000313" key="2">
    <source>
        <dbReference type="Proteomes" id="UP000265970"/>
    </source>
</evidence>
<dbReference type="Proteomes" id="UP000265970">
    <property type="component" value="Unassembled WGS sequence"/>
</dbReference>
<reference evidence="1 2" key="1">
    <citation type="submission" date="2018-08" db="EMBL/GenBank/DDBJ databases">
        <title>A genome reference for cultivated species of the human gut microbiota.</title>
        <authorList>
            <person name="Zou Y."/>
            <person name="Xue W."/>
            <person name="Luo G."/>
        </authorList>
    </citation>
    <scope>NUCLEOTIDE SEQUENCE [LARGE SCALE GENOMIC DNA]</scope>
    <source>
        <strain evidence="1 2">AF13-3LB</strain>
    </source>
</reference>
<sequence length="236" mass="27562">MRECSIFVDETGETGKNASQSEYFGVSLVFHEQDDAVLPLFDAYQQTLANKHLPNIPLHAEPLLNGNGEYRTLRLSERQRLLQSFLLMVRKLPVSYVTFMYEKTDFRNRNDNSFDSSKLRSRLTRDITSHLQSHLTYFQRFDKIKRYYDNGQKLVLCALDDAICDAISTEAIEARIASQVDYRLAQVADFICTIELTACKYQSSRQTKTDTRFFGTEKQFRKNYYRIVSRLRMPEA</sequence>
<comment type="caution">
    <text evidence="1">The sequence shown here is derived from an EMBL/GenBank/DDBJ whole genome shotgun (WGS) entry which is preliminary data.</text>
</comment>
<dbReference type="InterPro" id="IPR024524">
    <property type="entry name" value="DUF3800"/>
</dbReference>